<feature type="signal peptide" evidence="1">
    <location>
        <begin position="1"/>
        <end position="18"/>
    </location>
</feature>
<evidence type="ECO:0000313" key="3">
    <source>
        <dbReference type="Proteomes" id="UP000230233"/>
    </source>
</evidence>
<comment type="caution">
    <text evidence="2">The sequence shown here is derived from an EMBL/GenBank/DDBJ whole genome shotgun (WGS) entry which is preliminary data.</text>
</comment>
<evidence type="ECO:0008006" key="4">
    <source>
        <dbReference type="Google" id="ProtNLM"/>
    </source>
</evidence>
<keyword evidence="3" id="KW-1185">Reference proteome</keyword>
<feature type="chain" id="PRO_5013794733" description="DUF19 domain-containing protein" evidence="1">
    <location>
        <begin position="19"/>
        <end position="186"/>
    </location>
</feature>
<dbReference type="Gene3D" id="3.40.33.10">
    <property type="entry name" value="CAP"/>
    <property type="match status" value="1"/>
</dbReference>
<protein>
    <recommendedName>
        <fullName evidence="4">DUF19 domain-containing protein</fullName>
    </recommendedName>
</protein>
<dbReference type="EMBL" id="PDUG01000004">
    <property type="protein sequence ID" value="PIC31608.1"/>
    <property type="molecule type" value="Genomic_DNA"/>
</dbReference>
<evidence type="ECO:0000256" key="1">
    <source>
        <dbReference type="SAM" id="SignalP"/>
    </source>
</evidence>
<reference evidence="3" key="1">
    <citation type="submission" date="2017-10" db="EMBL/GenBank/DDBJ databases">
        <title>Rapid genome shrinkage in a self-fertile nematode reveals novel sperm competition proteins.</title>
        <authorList>
            <person name="Yin D."/>
            <person name="Schwarz E.M."/>
            <person name="Thomas C.G."/>
            <person name="Felde R.L."/>
            <person name="Korf I.F."/>
            <person name="Cutter A.D."/>
            <person name="Schartner C.M."/>
            <person name="Ralston E.J."/>
            <person name="Meyer B.J."/>
            <person name="Haag E.S."/>
        </authorList>
    </citation>
    <scope>NUCLEOTIDE SEQUENCE [LARGE SCALE GENOMIC DNA]</scope>
    <source>
        <strain evidence="3">JU1422</strain>
    </source>
</reference>
<gene>
    <name evidence="2" type="primary">Cnig_chr_IV.g12252</name>
    <name evidence="2" type="ORF">B9Z55_012252</name>
</gene>
<dbReference type="Proteomes" id="UP000230233">
    <property type="component" value="Chromosome IV"/>
</dbReference>
<sequence length="186" mass="21019">MNIFISSLLLISVSSTLAVSSKETQQKMIQNINDFREAFSIGLQISNMQELSYDIELEQEAKKMFNCDLVKDGEDFNVVRFRSFEDLVKGNDMPDARRIMKHKEEIMKNPDFKLGMIYFLHPLDSKIGCVDLIEECTFPNSEKSTHKAVCLTSPKHTTDAQSAWKHGKPMSDCLNGKSDSGLCKAA</sequence>
<dbReference type="InterPro" id="IPR035940">
    <property type="entry name" value="CAP_sf"/>
</dbReference>
<dbReference type="AlphaFoldDB" id="A0A2G5TWH5"/>
<organism evidence="2 3">
    <name type="scientific">Caenorhabditis nigoni</name>
    <dbReference type="NCBI Taxonomy" id="1611254"/>
    <lineage>
        <taxon>Eukaryota</taxon>
        <taxon>Metazoa</taxon>
        <taxon>Ecdysozoa</taxon>
        <taxon>Nematoda</taxon>
        <taxon>Chromadorea</taxon>
        <taxon>Rhabditida</taxon>
        <taxon>Rhabditina</taxon>
        <taxon>Rhabditomorpha</taxon>
        <taxon>Rhabditoidea</taxon>
        <taxon>Rhabditidae</taxon>
        <taxon>Peloderinae</taxon>
        <taxon>Caenorhabditis</taxon>
    </lineage>
</organism>
<keyword evidence="1" id="KW-0732">Signal</keyword>
<proteinExistence type="predicted"/>
<name>A0A2G5TWH5_9PELO</name>
<evidence type="ECO:0000313" key="2">
    <source>
        <dbReference type="EMBL" id="PIC31608.1"/>
    </source>
</evidence>
<dbReference type="OrthoDB" id="5863269at2759"/>
<accession>A0A2G5TWH5</accession>